<evidence type="ECO:0000313" key="4">
    <source>
        <dbReference type="MGI" id="MGI:97932"/>
    </source>
</evidence>
<dbReference type="EMBL" id="AK047436">
    <property type="protein sequence ID" value="BAC33059.1"/>
    <property type="molecule type" value="mRNA"/>
</dbReference>
<reference evidence="1" key="2">
    <citation type="journal article" date="2000" name="Genome Res.">
        <title>Normalization and subtraction of cap-trapper-selected cDNAs to prepare full-length cDNA libraries for rapid discovery of new genes.</title>
        <authorList>
            <person name="Carninci P."/>
            <person name="Shibata Y."/>
            <person name="Hayatsu N."/>
            <person name="Sugahara Y."/>
            <person name="Shibata K."/>
            <person name="Itoh M."/>
            <person name="Konno H."/>
            <person name="Okazaki Y."/>
            <person name="Muramatsu M."/>
            <person name="Hayashizaki Y."/>
        </authorList>
    </citation>
    <scope>NUCLEOTIDE SEQUENCE</scope>
    <source>
        <strain evidence="1">C57BL/6J</strain>
        <tissue evidence="1">Cecum</tissue>
        <tissue evidence="2">Cerebellum</tissue>
        <tissue evidence="3">Liver</tissue>
    </source>
</reference>
<reference evidence="1" key="8">
    <citation type="journal article" date="2005" name="Science">
        <title>Antisense Transcription in the Mammalian Transcriptome.</title>
        <authorList>
            <consortium name="RIKEN Genome Exploration Research Group and Genome Science Group (Genome Network Project Core Group) and the FANTOM Consortium"/>
        </authorList>
    </citation>
    <scope>NUCLEOTIDE SEQUENCE</scope>
    <source>
        <strain evidence="1">C57BL/6J</strain>
        <tissue evidence="1">Cecum</tissue>
        <tissue evidence="2">Cerebellum</tissue>
        <tissue evidence="3">Liver</tissue>
    </source>
</reference>
<dbReference type="MGI" id="MGI:97932">
    <property type="gene designation" value="Xpr1"/>
</dbReference>
<name>Q8BHF9_MOUSE</name>
<accession>Q8BHF9</accession>
<dbReference type="EMBL" id="AK033610">
    <property type="protein sequence ID" value="BAC28389.1"/>
    <property type="molecule type" value="mRNA"/>
</dbReference>
<dbReference type="AlphaFoldDB" id="Q8BHF9"/>
<evidence type="ECO:0000313" key="2">
    <source>
        <dbReference type="EMBL" id="BAC33059.1"/>
    </source>
</evidence>
<reference evidence="1" key="5">
    <citation type="submission" date="2001-07" db="EMBL/GenBank/DDBJ databases">
        <authorList>
            <person name="Adachi J."/>
            <person name="Aizawa K."/>
            <person name="Akimura T."/>
            <person name="Arakawa T."/>
            <person name="Bono H."/>
            <person name="Carninci P."/>
            <person name="Fukuda S."/>
            <person name="Furuno M."/>
            <person name="Hanagaki T."/>
            <person name="Hara A."/>
            <person name="Hashizume W."/>
            <person name="Hayashida K."/>
            <person name="Hayatsu N."/>
            <person name="Hiramoto K."/>
            <person name="Hiraoka T."/>
            <person name="Hirozane T."/>
            <person name="Hori F."/>
            <person name="Imotani K."/>
            <person name="Ishii Y."/>
            <person name="Itoh M."/>
            <person name="Kagawa I."/>
            <person name="Kasukawa T."/>
            <person name="Katoh H."/>
            <person name="Kawai J."/>
            <person name="Kojima Y."/>
            <person name="Kondo S."/>
            <person name="Konno H."/>
            <person name="Kouda M."/>
            <person name="Koya S."/>
            <person name="Kurihara C."/>
            <person name="Matsuyama T."/>
            <person name="Miyazaki A."/>
            <person name="Murata M."/>
            <person name="Nakamura M."/>
            <person name="Nishi K."/>
            <person name="Nomura K."/>
            <person name="Numazaki R."/>
            <person name="Ohno M."/>
            <person name="Ohsato N."/>
            <person name="Okazaki Y."/>
            <person name="Saito R."/>
            <person name="Saitoh H."/>
            <person name="Sakai C."/>
            <person name="Sakai K."/>
            <person name="Sakazume N."/>
            <person name="Sano H."/>
            <person name="Sasaki D."/>
            <person name="Shibata K."/>
            <person name="Shinagawa A."/>
            <person name="Shiraki T."/>
            <person name="Sogabe Y."/>
            <person name="Tagami M."/>
            <person name="Tagawa A."/>
            <person name="Takahashi F."/>
            <person name="Takaku-Akahira S."/>
            <person name="Takeda Y."/>
            <person name="Tanaka T."/>
            <person name="Tomaru A."/>
            <person name="Toya T."/>
            <person name="Yasunishi A."/>
            <person name="Muramatsu M."/>
            <person name="Hayashizaki Y."/>
        </authorList>
    </citation>
    <scope>NUCLEOTIDE SEQUENCE</scope>
    <source>
        <strain evidence="1">C57BL/6J</strain>
        <tissue evidence="1">Cecum</tissue>
        <tissue evidence="2">Cerebellum</tissue>
        <tissue evidence="3">Liver</tissue>
    </source>
</reference>
<protein>
    <submittedName>
        <fullName evidence="1">Uncharacterized protein</fullName>
    </submittedName>
</protein>
<reference evidence="1" key="3">
    <citation type="journal article" date="2000" name="Genome Res.">
        <title>RIKEN integrated sequence analysis (RISA) system--384-format sequencing pipeline with 384 multicapillary sequencer.</title>
        <authorList>
            <person name="Shibata K."/>
            <person name="Itoh M."/>
            <person name="Aizawa K."/>
            <person name="Nagaoka S."/>
            <person name="Sasaki N."/>
            <person name="Carninci P."/>
            <person name="Konno H."/>
            <person name="Akiyama J."/>
            <person name="Nishi K."/>
            <person name="Kitsunai T."/>
            <person name="Tashiro H."/>
            <person name="Itoh M."/>
            <person name="Sumi N."/>
            <person name="Ishii Y."/>
            <person name="Nakamura S."/>
            <person name="Hazama M."/>
            <person name="Nishine T."/>
            <person name="Harada A."/>
            <person name="Yamamoto R."/>
            <person name="Matsumoto H."/>
            <person name="Sakaguchi S."/>
            <person name="Ikegami T."/>
            <person name="Kashiwagi K."/>
            <person name="Fujiwake S."/>
            <person name="Inoue K."/>
            <person name="Togawa Y."/>
            <person name="Izawa M."/>
            <person name="Ohara E."/>
            <person name="Watahiki M."/>
            <person name="Yoneda Y."/>
            <person name="Ishikawa T."/>
            <person name="Ozawa K."/>
            <person name="Tanaka T."/>
            <person name="Matsuura S."/>
            <person name="Kawai J."/>
            <person name="Okazaki Y."/>
            <person name="Muramatsu M."/>
            <person name="Inoue Y."/>
            <person name="Kira A."/>
            <person name="Hayashizaki Y."/>
        </authorList>
    </citation>
    <scope>NUCLEOTIDE SEQUENCE</scope>
    <source>
        <strain evidence="1">C57BL/6J</strain>
        <tissue evidence="1">Cecum</tissue>
        <tissue evidence="2">Cerebellum</tissue>
        <tissue evidence="3">Liver</tissue>
    </source>
</reference>
<reference evidence="1" key="6">
    <citation type="journal article" date="2002" name="Nature">
        <title>Analysis of the mouse transcriptome based on functional annotation of 60,770 full-length cDNAs.</title>
        <authorList>
            <consortium name="The FANTOM Consortium and the RIKEN Genome Exploration Research Group Phase I and II Team"/>
        </authorList>
    </citation>
    <scope>NUCLEOTIDE SEQUENCE</scope>
    <source>
        <strain evidence="1">C57BL/6J</strain>
        <tissue evidence="1">Cecum</tissue>
        <tissue evidence="2">Cerebellum</tissue>
        <tissue evidence="3">Liver</tissue>
    </source>
</reference>
<sequence>MTPHVLDELSWAVSFHHASLLSEQVNLRQGKSRAEGGTLTGSQSVVDGEDWVGLWQQEQGTGKSCDSGCDFLSLALFTDSSLLPNSIFQAVTAEISYSKKRGLEITLSVTLY</sequence>
<dbReference type="EMBL" id="AK050114">
    <property type="protein sequence ID" value="BAC34074.1"/>
    <property type="molecule type" value="mRNA"/>
</dbReference>
<evidence type="ECO:0000313" key="3">
    <source>
        <dbReference type="EMBL" id="BAC34074.1"/>
    </source>
</evidence>
<organism evidence="1">
    <name type="scientific">Mus musculus</name>
    <name type="common">Mouse</name>
    <dbReference type="NCBI Taxonomy" id="10090"/>
    <lineage>
        <taxon>Eukaryota</taxon>
        <taxon>Metazoa</taxon>
        <taxon>Chordata</taxon>
        <taxon>Craniata</taxon>
        <taxon>Vertebrata</taxon>
        <taxon>Euteleostomi</taxon>
        <taxon>Mammalia</taxon>
        <taxon>Eutheria</taxon>
        <taxon>Euarchontoglires</taxon>
        <taxon>Glires</taxon>
        <taxon>Rodentia</taxon>
        <taxon>Myomorpha</taxon>
        <taxon>Muroidea</taxon>
        <taxon>Muridae</taxon>
        <taxon>Murinae</taxon>
        <taxon>Mus</taxon>
        <taxon>Mus</taxon>
    </lineage>
</organism>
<reference evidence="1" key="7">
    <citation type="journal article" date="2005" name="Science">
        <title>The Transcriptional Landscape of the Mammalian Genome.</title>
        <authorList>
            <consortium name="The FANTOM Consortium"/>
            <consortium name="Riken Genome Exploration Research Group and Genome Science Group (Genome Network Project Core Group)"/>
        </authorList>
    </citation>
    <scope>NUCLEOTIDE SEQUENCE</scope>
    <source>
        <strain evidence="1">C57BL/6J</strain>
        <tissue evidence="1">Cecum</tissue>
        <tissue evidence="2">Cerebellum</tissue>
        <tissue evidence="3">Liver</tissue>
    </source>
</reference>
<reference evidence="1" key="1">
    <citation type="journal article" date="1999" name="Methods Enzymol.">
        <title>High-efficiency full-length cDNA cloning.</title>
        <authorList>
            <person name="Carninci P."/>
            <person name="Hayashizaki Y."/>
        </authorList>
    </citation>
    <scope>NUCLEOTIDE SEQUENCE</scope>
    <source>
        <strain evidence="1">C57BL/6J</strain>
        <tissue evidence="1">Cecum</tissue>
        <tissue evidence="2">Cerebellum</tissue>
        <tissue evidence="3">Liver</tissue>
    </source>
</reference>
<reference evidence="1" key="4">
    <citation type="journal article" date="2001" name="Nature">
        <title>Functional annotation of a full-length mouse cDNA collection.</title>
        <authorList>
            <consortium name="The RIKEN Genome Exploration Research Group Phase II Team and the FANTOM Consortium"/>
        </authorList>
    </citation>
    <scope>NUCLEOTIDE SEQUENCE</scope>
    <source>
        <strain evidence="1">C57BL/6J</strain>
        <tissue evidence="1">Cecum</tissue>
        <tissue evidence="2">Cerebellum</tissue>
        <tissue evidence="3">Liver</tissue>
    </source>
</reference>
<dbReference type="AGR" id="MGI:97932"/>
<proteinExistence type="evidence at transcript level"/>
<gene>
    <name evidence="4" type="primary">Xpr1</name>
</gene>
<evidence type="ECO:0000313" key="1">
    <source>
        <dbReference type="EMBL" id="BAC28389.1"/>
    </source>
</evidence>